<dbReference type="Gene3D" id="3.40.630.30">
    <property type="match status" value="2"/>
</dbReference>
<keyword evidence="5" id="KW-1185">Reference proteome</keyword>
<organism evidence="4 5">
    <name type="scientific">Hydrogenophaga laconesensis</name>
    <dbReference type="NCBI Taxonomy" id="1805971"/>
    <lineage>
        <taxon>Bacteria</taxon>
        <taxon>Pseudomonadati</taxon>
        <taxon>Pseudomonadota</taxon>
        <taxon>Betaproteobacteria</taxon>
        <taxon>Burkholderiales</taxon>
        <taxon>Comamonadaceae</taxon>
        <taxon>Hydrogenophaga</taxon>
    </lineage>
</organism>
<dbReference type="Pfam" id="PF13508">
    <property type="entry name" value="Acetyltransf_7"/>
    <property type="match status" value="1"/>
</dbReference>
<dbReference type="RefSeq" id="WP_310307141.1">
    <property type="nucleotide sequence ID" value="NZ_JAVDWE010000001.1"/>
</dbReference>
<comment type="caution">
    <text evidence="4">The sequence shown here is derived from an EMBL/GenBank/DDBJ whole genome shotgun (WGS) entry which is preliminary data.</text>
</comment>
<evidence type="ECO:0000313" key="4">
    <source>
        <dbReference type="EMBL" id="MDR7092576.1"/>
    </source>
</evidence>
<proteinExistence type="predicted"/>
<feature type="domain" description="N-acetyltransferase" evidence="3">
    <location>
        <begin position="148"/>
        <end position="301"/>
    </location>
</feature>
<protein>
    <submittedName>
        <fullName evidence="4">GNAT superfamily N-acetyltransferase</fullName>
    </submittedName>
</protein>
<dbReference type="PANTHER" id="PTHR43800:SF1">
    <property type="entry name" value="PEPTIDYL-LYSINE N-ACETYLTRANSFERASE YJAB"/>
    <property type="match status" value="1"/>
</dbReference>
<dbReference type="Pfam" id="PF13673">
    <property type="entry name" value="Acetyltransf_10"/>
    <property type="match status" value="1"/>
</dbReference>
<evidence type="ECO:0000313" key="5">
    <source>
        <dbReference type="Proteomes" id="UP001265550"/>
    </source>
</evidence>
<evidence type="ECO:0000256" key="1">
    <source>
        <dbReference type="ARBA" id="ARBA00022679"/>
    </source>
</evidence>
<gene>
    <name evidence="4" type="ORF">J2X09_000299</name>
</gene>
<dbReference type="PANTHER" id="PTHR43800">
    <property type="entry name" value="PEPTIDYL-LYSINE N-ACETYLTRANSFERASE YJAB"/>
    <property type="match status" value="1"/>
</dbReference>
<dbReference type="PROSITE" id="PS51186">
    <property type="entry name" value="GNAT"/>
    <property type="match status" value="2"/>
</dbReference>
<dbReference type="Proteomes" id="UP001265550">
    <property type="component" value="Unassembled WGS sequence"/>
</dbReference>
<dbReference type="InterPro" id="IPR016181">
    <property type="entry name" value="Acyl_CoA_acyltransferase"/>
</dbReference>
<feature type="domain" description="N-acetyltransferase" evidence="3">
    <location>
        <begin position="3"/>
        <end position="145"/>
    </location>
</feature>
<keyword evidence="1" id="KW-0808">Transferase</keyword>
<dbReference type="SUPFAM" id="SSF55729">
    <property type="entry name" value="Acyl-CoA N-acyltransferases (Nat)"/>
    <property type="match status" value="2"/>
</dbReference>
<sequence>MNADIRPGTAADHPALLAIWLEAVRATHTFLSEADVQSLLPVVRDKALPHLQLWVLCDGQGAPAGFMGMSGAFVEALFIAPRWFRQGGGRQLLAHARGLHGALSVDVNEQNPEALAFYRANGFQIVGRSPLDGEGRPFPLVHLRERHATVRRFRAGDEAALHAVHHGAIHRTASRDYTPEQLNAWSPADHDARAWARRMQDIRPFVAEVDGAIAGYADMQPSGYIDHFFVSPDFARQGVGSLLMRQIHEEAARQGIDELTSDVSLTAQPFFARNGFEIAEQRFPVRAGVTIPNALMRKTIRPSLPA</sequence>
<name>A0ABU1V539_9BURK</name>
<dbReference type="InterPro" id="IPR000182">
    <property type="entry name" value="GNAT_dom"/>
</dbReference>
<evidence type="ECO:0000256" key="2">
    <source>
        <dbReference type="ARBA" id="ARBA00023315"/>
    </source>
</evidence>
<dbReference type="EMBL" id="JAVDWE010000001">
    <property type="protein sequence ID" value="MDR7092576.1"/>
    <property type="molecule type" value="Genomic_DNA"/>
</dbReference>
<dbReference type="CDD" id="cd04301">
    <property type="entry name" value="NAT_SF"/>
    <property type="match status" value="1"/>
</dbReference>
<evidence type="ECO:0000259" key="3">
    <source>
        <dbReference type="PROSITE" id="PS51186"/>
    </source>
</evidence>
<reference evidence="4 5" key="1">
    <citation type="submission" date="2023-07" db="EMBL/GenBank/DDBJ databases">
        <title>Sorghum-associated microbial communities from plants grown in Nebraska, USA.</title>
        <authorList>
            <person name="Schachtman D."/>
        </authorList>
    </citation>
    <scope>NUCLEOTIDE SEQUENCE [LARGE SCALE GENOMIC DNA]</scope>
    <source>
        <strain evidence="4 5">BE240</strain>
    </source>
</reference>
<accession>A0ABU1V539</accession>
<keyword evidence="2" id="KW-0012">Acyltransferase</keyword>